<dbReference type="GO" id="GO:0019068">
    <property type="term" value="P:virion assembly"/>
    <property type="evidence" value="ECO:0007669"/>
    <property type="project" value="InterPro"/>
</dbReference>
<dbReference type="PANTHER" id="PTHR33166">
    <property type="entry name" value="GAG_P30 DOMAIN-CONTAINING PROTEIN"/>
    <property type="match status" value="1"/>
</dbReference>
<feature type="domain" description="Core shell protein Gag P30" evidence="1">
    <location>
        <begin position="13"/>
        <end position="145"/>
    </location>
</feature>
<keyword evidence="3" id="KW-1185">Reference proteome</keyword>
<name>A0A093F3J3_GAVST</name>
<dbReference type="InterPro" id="IPR050462">
    <property type="entry name" value="Retroviral_Gag-Pol_poly"/>
</dbReference>
<dbReference type="Pfam" id="PF02093">
    <property type="entry name" value="Gag_p30"/>
    <property type="match status" value="1"/>
</dbReference>
<dbReference type="Proteomes" id="UP000054313">
    <property type="component" value="Unassembled WGS sequence"/>
</dbReference>
<dbReference type="EMBL" id="KK616263">
    <property type="protein sequence ID" value="KFV48776.1"/>
    <property type="molecule type" value="Genomic_DNA"/>
</dbReference>
<feature type="non-terminal residue" evidence="2">
    <location>
        <position position="145"/>
    </location>
</feature>
<dbReference type="InterPro" id="IPR008919">
    <property type="entry name" value="Retrov_capsid_N"/>
</dbReference>
<evidence type="ECO:0000313" key="3">
    <source>
        <dbReference type="Proteomes" id="UP000054313"/>
    </source>
</evidence>
<proteinExistence type="predicted"/>
<accession>A0A093F3J3</accession>
<protein>
    <recommendedName>
        <fullName evidence="1">Core shell protein Gag P30 domain-containing protein</fullName>
    </recommendedName>
</protein>
<sequence>GPVLIKVPFSSFDLETWKAVVKNYRSDSVGVTRHFQFLIKQHNPDWSDIQLLLDHMTETEKQLILKTAHDLASDQLTSTGEDIKDHFPLQDPHWDPNRRAHLKLLNKYRDWVVRGMERAIPKTINWSALYAVRQGPKETPSEFLD</sequence>
<evidence type="ECO:0000313" key="2">
    <source>
        <dbReference type="EMBL" id="KFV48776.1"/>
    </source>
</evidence>
<gene>
    <name evidence="2" type="ORF">N328_12666</name>
</gene>
<reference evidence="2 3" key="1">
    <citation type="submission" date="2014-04" db="EMBL/GenBank/DDBJ databases">
        <title>Genome evolution of avian class.</title>
        <authorList>
            <person name="Zhang G."/>
            <person name="Li C."/>
        </authorList>
    </citation>
    <scope>NUCLEOTIDE SEQUENCE [LARGE SCALE GENOMIC DNA]</scope>
    <source>
        <strain evidence="2">BGI_N328</strain>
    </source>
</reference>
<evidence type="ECO:0000259" key="1">
    <source>
        <dbReference type="Pfam" id="PF02093"/>
    </source>
</evidence>
<feature type="non-terminal residue" evidence="2">
    <location>
        <position position="1"/>
    </location>
</feature>
<dbReference type="AlphaFoldDB" id="A0A093F3J3"/>
<dbReference type="InterPro" id="IPR003036">
    <property type="entry name" value="Gag_P30"/>
</dbReference>
<dbReference type="Gene3D" id="1.10.375.10">
    <property type="entry name" value="Human Immunodeficiency Virus Type 1 Capsid Protein"/>
    <property type="match status" value="1"/>
</dbReference>
<dbReference type="SUPFAM" id="SSF47943">
    <property type="entry name" value="Retrovirus capsid protein, N-terminal core domain"/>
    <property type="match status" value="1"/>
</dbReference>
<organism evidence="2 3">
    <name type="scientific">Gavia stellata</name>
    <name type="common">Red-throated diver</name>
    <name type="synonym">Colymbus stellatus</name>
    <dbReference type="NCBI Taxonomy" id="37040"/>
    <lineage>
        <taxon>Eukaryota</taxon>
        <taxon>Metazoa</taxon>
        <taxon>Chordata</taxon>
        <taxon>Craniata</taxon>
        <taxon>Vertebrata</taxon>
        <taxon>Euteleostomi</taxon>
        <taxon>Archelosauria</taxon>
        <taxon>Archosauria</taxon>
        <taxon>Dinosauria</taxon>
        <taxon>Saurischia</taxon>
        <taxon>Theropoda</taxon>
        <taxon>Coelurosauria</taxon>
        <taxon>Aves</taxon>
        <taxon>Neognathae</taxon>
        <taxon>Neoaves</taxon>
        <taxon>Aequornithes</taxon>
        <taxon>Gaviiformes</taxon>
        <taxon>Gaviidae</taxon>
        <taxon>Gavia</taxon>
    </lineage>
</organism>